<gene>
    <name evidence="6" type="ORF">LRP29_26485</name>
</gene>
<dbReference type="PANTHER" id="PTHR43300:SF4">
    <property type="entry name" value="ACYL-[ACYL-CARRIER-PROTEIN]--UDP-N-ACETYLGLUCOSAMINE O-ACYLTRANSFERASE"/>
    <property type="match status" value="1"/>
</dbReference>
<dbReference type="Pfam" id="PF00132">
    <property type="entry name" value="Hexapep"/>
    <property type="match status" value="3"/>
</dbReference>
<evidence type="ECO:0000256" key="3">
    <source>
        <dbReference type="ARBA" id="ARBA00022737"/>
    </source>
</evidence>
<dbReference type="GO" id="GO:0016746">
    <property type="term" value="F:acyltransferase activity"/>
    <property type="evidence" value="ECO:0007669"/>
    <property type="project" value="UniProtKB-KW"/>
</dbReference>
<protein>
    <submittedName>
        <fullName evidence="6">WxcM-like domain-containing protein</fullName>
    </submittedName>
</protein>
<dbReference type="Gene3D" id="2.60.120.10">
    <property type="entry name" value="Jelly Rolls"/>
    <property type="match status" value="1"/>
</dbReference>
<evidence type="ECO:0000256" key="4">
    <source>
        <dbReference type="ARBA" id="ARBA00023315"/>
    </source>
</evidence>
<comment type="similarity">
    <text evidence="1">Belongs to the transferase hexapeptide repeat family.</text>
</comment>
<sequence length="316" mass="34200">MTDKPFFVHERGICESPHVGDGTRIWAFAHVLPGAVIGSSCNICDHVFIENDVIVGDDVTIKSGVQLWDGVRLGNRVFVGPNATFTNDRFPRSREYPETFLQTTVEDGASIGANATILPGIVIGRDAMIGAGAVVTKNVPANAVVVGNPAVIIGYQTGPQIVPAVTQTFPGTVGEKMSLGVGGSELWRLPHFGDLRGELAPLEFGSNLPFKPARSFLVYGVPSDKVRGEHAHRECHQFLIAAHGRLSVVVDDGHDRKEVSLTEPSIGLYLPPGIWGIQYKFQPDTVLLVMASHPYDAGDYIRGYTDFLDTVRQDGR</sequence>
<dbReference type="Proteomes" id="UP001060070">
    <property type="component" value="Chromosome"/>
</dbReference>
<evidence type="ECO:0000313" key="6">
    <source>
        <dbReference type="EMBL" id="UTU50984.1"/>
    </source>
</evidence>
<organism evidence="6 7">
    <name type="scientific">Mesorhizobium ciceri</name>
    <dbReference type="NCBI Taxonomy" id="39645"/>
    <lineage>
        <taxon>Bacteria</taxon>
        <taxon>Pseudomonadati</taxon>
        <taxon>Pseudomonadota</taxon>
        <taxon>Alphaproteobacteria</taxon>
        <taxon>Hyphomicrobiales</taxon>
        <taxon>Phyllobacteriaceae</taxon>
        <taxon>Mesorhizobium</taxon>
    </lineage>
</organism>
<dbReference type="EMBL" id="CP088147">
    <property type="protein sequence ID" value="UTU50984.1"/>
    <property type="molecule type" value="Genomic_DNA"/>
</dbReference>
<dbReference type="CDD" id="cd20292">
    <property type="entry name" value="cupin_QdtA-like"/>
    <property type="match status" value="1"/>
</dbReference>
<dbReference type="InterPro" id="IPR008894">
    <property type="entry name" value="QdtA_cupin_dom"/>
</dbReference>
<dbReference type="Pfam" id="PF05523">
    <property type="entry name" value="FdtA"/>
    <property type="match status" value="1"/>
</dbReference>
<evidence type="ECO:0000256" key="1">
    <source>
        <dbReference type="ARBA" id="ARBA00007274"/>
    </source>
</evidence>
<dbReference type="InterPro" id="IPR050179">
    <property type="entry name" value="Trans_hexapeptide_repeat"/>
</dbReference>
<dbReference type="InterPro" id="IPR014710">
    <property type="entry name" value="RmlC-like_jellyroll"/>
</dbReference>
<evidence type="ECO:0000313" key="7">
    <source>
        <dbReference type="Proteomes" id="UP001060070"/>
    </source>
</evidence>
<dbReference type="Gene3D" id="2.160.10.10">
    <property type="entry name" value="Hexapeptide repeat proteins"/>
    <property type="match status" value="1"/>
</dbReference>
<dbReference type="InterPro" id="IPR001451">
    <property type="entry name" value="Hexapep"/>
</dbReference>
<dbReference type="SUPFAM" id="SSF51182">
    <property type="entry name" value="RmlC-like cupins"/>
    <property type="match status" value="1"/>
</dbReference>
<dbReference type="InterPro" id="IPR011051">
    <property type="entry name" value="RmlC_Cupin_sf"/>
</dbReference>
<keyword evidence="4" id="KW-0012">Acyltransferase</keyword>
<name>A0AB38T8P9_9HYPH</name>
<reference evidence="6 7" key="1">
    <citation type="journal article" date="2022" name="Microbiol. Resour. Announc.">
        <title>Complete Genome Sequence of Mesorhizobium ciceri Strain R30, a Rhizobium Used as a Commercial Inoculant for Chickpea in Argentina.</title>
        <authorList>
            <person name="Foresto E."/>
            <person name="Revale S."/>
            <person name="Primo E."/>
            <person name="Nievas F."/>
            <person name="Carezzano E."/>
            <person name="Puente M."/>
            <person name="Alzari P."/>
            <person name="Mart M."/>
            <person name="Ben-Assaya M."/>
            <person name="Mornico D."/>
            <person name="Santoro M."/>
            <person name="Mart F."/>
            <person name="Giordano W."/>
            <person name="Bogino P."/>
        </authorList>
    </citation>
    <scope>NUCLEOTIDE SEQUENCE [LARGE SCALE GENOMIC DNA]</scope>
    <source>
        <strain evidence="6 7">R30</strain>
    </source>
</reference>
<evidence type="ECO:0000259" key="5">
    <source>
        <dbReference type="Pfam" id="PF05523"/>
    </source>
</evidence>
<feature type="domain" description="Sugar 3,4-ketoisomerase QdtA cupin" evidence="5">
    <location>
        <begin position="184"/>
        <end position="311"/>
    </location>
</feature>
<dbReference type="PROSITE" id="PS00101">
    <property type="entry name" value="HEXAPEP_TRANSFERASES"/>
    <property type="match status" value="1"/>
</dbReference>
<accession>A0AB38T8P9</accession>
<keyword evidence="3" id="KW-0677">Repeat</keyword>
<dbReference type="CDD" id="cd03358">
    <property type="entry name" value="LbH_WxcM_N_like"/>
    <property type="match status" value="1"/>
</dbReference>
<dbReference type="AlphaFoldDB" id="A0AB38T8P9"/>
<keyword evidence="7" id="KW-1185">Reference proteome</keyword>
<dbReference type="InterPro" id="IPR011004">
    <property type="entry name" value="Trimer_LpxA-like_sf"/>
</dbReference>
<keyword evidence="2" id="KW-0808">Transferase</keyword>
<dbReference type="InterPro" id="IPR018357">
    <property type="entry name" value="Hexapep_transf_CS"/>
</dbReference>
<proteinExistence type="inferred from homology"/>
<dbReference type="PANTHER" id="PTHR43300">
    <property type="entry name" value="ACETYLTRANSFERASE"/>
    <property type="match status" value="1"/>
</dbReference>
<evidence type="ECO:0000256" key="2">
    <source>
        <dbReference type="ARBA" id="ARBA00022679"/>
    </source>
</evidence>
<dbReference type="RefSeq" id="WP_024503677.1">
    <property type="nucleotide sequence ID" value="NZ_CP088147.1"/>
</dbReference>
<dbReference type="SUPFAM" id="SSF51161">
    <property type="entry name" value="Trimeric LpxA-like enzymes"/>
    <property type="match status" value="1"/>
</dbReference>